<dbReference type="Gene3D" id="2.60.120.10">
    <property type="entry name" value="Jelly Rolls"/>
    <property type="match status" value="1"/>
</dbReference>
<gene>
    <name evidence="2" type="ORF">CRM94_00700</name>
</gene>
<dbReference type="InterPro" id="IPR025979">
    <property type="entry name" value="ChrR-like_cupin_dom"/>
</dbReference>
<dbReference type="EMBL" id="PDDY01000001">
    <property type="protein sequence ID" value="PEH40805.1"/>
    <property type="molecule type" value="Genomic_DNA"/>
</dbReference>
<protein>
    <recommendedName>
        <fullName evidence="1">ChrR-like cupin domain-containing protein</fullName>
    </recommendedName>
</protein>
<sequence length="211" mass="22898">MNTGLIERARIELDAAPGKEGAIVQLSEASATRSSSVVDLAPSQRLELDGGSRHDLYLLRGSADLSGEPLARDDFVTHAGEALTLRTGPQGARVLVYREAGAAPGGTAIERAAQRQWLAGRHAHMQVVPLPSEEHRLSLVAWEPGARTRDHTHPQGEEIFVLSGTLRDGEQRLTAGTWMRLHPGTHHEPFADEPAVILLRHGHLLTQPDQP</sequence>
<organism evidence="2 3">
    <name type="scientific">Burkholderia gladioli</name>
    <name type="common">Pseudomonas marginata</name>
    <name type="synonym">Phytomonas marginata</name>
    <dbReference type="NCBI Taxonomy" id="28095"/>
    <lineage>
        <taxon>Bacteria</taxon>
        <taxon>Pseudomonadati</taxon>
        <taxon>Pseudomonadota</taxon>
        <taxon>Betaproteobacteria</taxon>
        <taxon>Burkholderiales</taxon>
        <taxon>Burkholderiaceae</taxon>
        <taxon>Burkholderia</taxon>
    </lineage>
</organism>
<evidence type="ECO:0000313" key="3">
    <source>
        <dbReference type="Proteomes" id="UP000220629"/>
    </source>
</evidence>
<dbReference type="Pfam" id="PF12973">
    <property type="entry name" value="Cupin_7"/>
    <property type="match status" value="1"/>
</dbReference>
<dbReference type="SUPFAM" id="SSF51182">
    <property type="entry name" value="RmlC-like cupins"/>
    <property type="match status" value="1"/>
</dbReference>
<dbReference type="Proteomes" id="UP000220629">
    <property type="component" value="Unassembled WGS sequence"/>
</dbReference>
<proteinExistence type="predicted"/>
<evidence type="ECO:0000259" key="1">
    <source>
        <dbReference type="Pfam" id="PF12973"/>
    </source>
</evidence>
<accession>A0A2A7SBZ2</accession>
<evidence type="ECO:0000313" key="2">
    <source>
        <dbReference type="EMBL" id="PEH40805.1"/>
    </source>
</evidence>
<comment type="caution">
    <text evidence="2">The sequence shown here is derived from an EMBL/GenBank/DDBJ whole genome shotgun (WGS) entry which is preliminary data.</text>
</comment>
<dbReference type="AlphaFoldDB" id="A0A2A7SBZ2"/>
<feature type="domain" description="ChrR-like cupin" evidence="1">
    <location>
        <begin position="112"/>
        <end position="204"/>
    </location>
</feature>
<reference evidence="3" key="1">
    <citation type="submission" date="2017-09" db="EMBL/GenBank/DDBJ databases">
        <title>FDA dAtabase for Regulatory Grade micrObial Sequences (FDA-ARGOS): Supporting development and validation of Infectious Disease Dx tests.</title>
        <authorList>
            <person name="Minogue T."/>
            <person name="Wolcott M."/>
            <person name="Wasieloski L."/>
            <person name="Aguilar W."/>
            <person name="Moore D."/>
            <person name="Tallon L."/>
            <person name="Sadzewicz L."/>
            <person name="Ott S."/>
            <person name="Zhao X."/>
            <person name="Nagaraj S."/>
            <person name="Vavikolanu K."/>
            <person name="Aluvathingal J."/>
            <person name="Nadendla S."/>
            <person name="Sichtig H."/>
        </authorList>
    </citation>
    <scope>NUCLEOTIDE SEQUENCE [LARGE SCALE GENOMIC DNA]</scope>
    <source>
        <strain evidence="3">FDAARGOS_390</strain>
    </source>
</reference>
<dbReference type="InterPro" id="IPR014710">
    <property type="entry name" value="RmlC-like_jellyroll"/>
</dbReference>
<name>A0A2A7SBZ2_BURGA</name>
<dbReference type="InterPro" id="IPR011051">
    <property type="entry name" value="RmlC_Cupin_sf"/>
</dbReference>
<dbReference type="RefSeq" id="WP_098151295.1">
    <property type="nucleotide sequence ID" value="NZ_CP065596.1"/>
</dbReference>